<dbReference type="InterPro" id="IPR013974">
    <property type="entry name" value="SAF"/>
</dbReference>
<gene>
    <name evidence="4" type="ORF">SAMN04489711_10728</name>
</gene>
<dbReference type="RefSeq" id="WP_092939676.1">
    <property type="nucleotide sequence ID" value="NZ_FONX01000007.1"/>
</dbReference>
<evidence type="ECO:0000313" key="5">
    <source>
        <dbReference type="Proteomes" id="UP000199119"/>
    </source>
</evidence>
<dbReference type="AlphaFoldDB" id="A0A1I2EDC2"/>
<evidence type="ECO:0000313" key="4">
    <source>
        <dbReference type="EMBL" id="SFE90653.1"/>
    </source>
</evidence>
<dbReference type="Pfam" id="PF08666">
    <property type="entry name" value="SAF"/>
    <property type="match status" value="1"/>
</dbReference>
<sequence>MTSPHSTPPAALQLAAADNVAVARKDLAAGERLTVGTHDIVLREPIPSGHKLALQAIAPGEVVRKYGQSIGVATAPIAVGEHVHVHNIGMVASSHDHVAGAGYRPTEPAADALTFDGYLRPDGRAGTRNYLGVIASVNCSATVCRHIADSFRGAALEAYPNVDGVVAITHGSGCGMGGTGEGMELLQRTLRGYADHPNFAGVLVVGLGCEVNQIAPLVETLSQRAPGMFATLTIQEEGGTRETIAQGQQLLRRMLEQAGQARRQPVPLSHLVVGLQCGGSDGYSGISANPALGAAVDRLVRHGGTAILSETPEIYGAEHLLTHRAASPEVAARLLGRLAWWEQYVALHGGDMNNNPSPGNKAGGITTILEKSLGAVAKAGSTGLMDVVEYAQPVRAQGLVFMDTPGYDPVSATGQVAGGANLICFTTGRGSTYGCKPTPSLKLATNTPMFQRMSLDMDFDCGGIVEGRQSIDEAGEALFRLMVATASGQRSKSEDNGLGDNEFLPWQLGAVM</sequence>
<accession>A0A1I2EDC2</accession>
<name>A0A1I2EDC2_9BURK</name>
<dbReference type="PANTHER" id="PTHR30536">
    <property type="entry name" value="ALTRONATE/GALACTARATE DEHYDRATASE"/>
    <property type="match status" value="1"/>
</dbReference>
<evidence type="ECO:0000259" key="3">
    <source>
        <dbReference type="SMART" id="SM00858"/>
    </source>
</evidence>
<dbReference type="Proteomes" id="UP000199119">
    <property type="component" value="Unassembled WGS sequence"/>
</dbReference>
<dbReference type="Pfam" id="PF20629">
    <property type="entry name" value="GD_AH_C"/>
    <property type="match status" value="1"/>
</dbReference>
<dbReference type="CDD" id="cd11613">
    <property type="entry name" value="SAF_AH_GD"/>
    <property type="match status" value="1"/>
</dbReference>
<dbReference type="InterPro" id="IPR044144">
    <property type="entry name" value="SAF_UxaA/GarD"/>
</dbReference>
<proteinExistence type="inferred from homology"/>
<dbReference type="Pfam" id="PF04295">
    <property type="entry name" value="GD_AH_second"/>
    <property type="match status" value="1"/>
</dbReference>
<dbReference type="InterPro" id="IPR048332">
    <property type="entry name" value="GD_AH_C"/>
</dbReference>
<comment type="similarity">
    <text evidence="1">Belongs to the UxaA family.</text>
</comment>
<dbReference type="Gene3D" id="2.30.130.110">
    <property type="match status" value="1"/>
</dbReference>
<dbReference type="GO" id="GO:0016787">
    <property type="term" value="F:hydrolase activity"/>
    <property type="evidence" value="ECO:0007669"/>
    <property type="project" value="UniProtKB-KW"/>
</dbReference>
<dbReference type="EMBL" id="FONX01000007">
    <property type="protein sequence ID" value="SFE90653.1"/>
    <property type="molecule type" value="Genomic_DNA"/>
</dbReference>
<dbReference type="PANTHER" id="PTHR30536:SF5">
    <property type="entry name" value="ALTRONATE DEHYDRATASE"/>
    <property type="match status" value="1"/>
</dbReference>
<dbReference type="InterPro" id="IPR007392">
    <property type="entry name" value="GD_AH_second"/>
</dbReference>
<dbReference type="OrthoDB" id="9804574at2"/>
<protein>
    <submittedName>
        <fullName evidence="4">Altronate hydrolase</fullName>
    </submittedName>
</protein>
<dbReference type="InterPro" id="IPR052172">
    <property type="entry name" value="UxaA_altronate/galactarate_dh"/>
</dbReference>
<keyword evidence="2" id="KW-0456">Lyase</keyword>
<keyword evidence="5" id="KW-1185">Reference proteome</keyword>
<dbReference type="GO" id="GO:0019698">
    <property type="term" value="P:D-galacturonate catabolic process"/>
    <property type="evidence" value="ECO:0007669"/>
    <property type="project" value="TreeGrafter"/>
</dbReference>
<reference evidence="5" key="1">
    <citation type="submission" date="2016-10" db="EMBL/GenBank/DDBJ databases">
        <authorList>
            <person name="Varghese N."/>
            <person name="Submissions S."/>
        </authorList>
    </citation>
    <scope>NUCLEOTIDE SEQUENCE [LARGE SCALE GENOMIC DNA]</scope>
    <source>
        <strain evidence="5">DSM 27981</strain>
    </source>
</reference>
<keyword evidence="4" id="KW-0378">Hydrolase</keyword>
<evidence type="ECO:0000256" key="1">
    <source>
        <dbReference type="ARBA" id="ARBA00010986"/>
    </source>
</evidence>
<dbReference type="GO" id="GO:0016829">
    <property type="term" value="F:lyase activity"/>
    <property type="evidence" value="ECO:0007669"/>
    <property type="project" value="UniProtKB-KW"/>
</dbReference>
<dbReference type="SMART" id="SM00858">
    <property type="entry name" value="SAF"/>
    <property type="match status" value="1"/>
</dbReference>
<feature type="domain" description="SAF" evidence="3">
    <location>
        <begin position="18"/>
        <end position="89"/>
    </location>
</feature>
<organism evidence="4 5">
    <name type="scientific">Paracidovorax wautersii</name>
    <dbReference type="NCBI Taxonomy" id="1177982"/>
    <lineage>
        <taxon>Bacteria</taxon>
        <taxon>Pseudomonadati</taxon>
        <taxon>Pseudomonadota</taxon>
        <taxon>Betaproteobacteria</taxon>
        <taxon>Burkholderiales</taxon>
        <taxon>Comamonadaceae</taxon>
        <taxon>Paracidovorax</taxon>
    </lineage>
</organism>
<evidence type="ECO:0000256" key="2">
    <source>
        <dbReference type="ARBA" id="ARBA00023239"/>
    </source>
</evidence>
<dbReference type="STRING" id="1177982.SAMN04489711_10728"/>